<feature type="region of interest" description="Disordered" evidence="5">
    <location>
        <begin position="495"/>
        <end position="516"/>
    </location>
</feature>
<sequence>MSGWLNNLKNLQAGLTELASEVLNEATEEVADPESELQVAKRRCNELEEQLKEAEAKRESAENQKGEFEEKLVSTHYEMDTIGSRYGNLIASRDEEIKRLKVELEQTRSSLHEDDMMDEDMKEEKIDSLTKEIAHWKALVVQGGSNTNVEQIRRQKDQEMAALTQMHEDKLQELREHYEEKLAMHMQQSAAASSSESSETMLDAVLLEKEELMEEKRRLENELARRKDSSERAVLVDMGEREEGTTSGRLRNAEEEVERLRRQIDSFTVKESELEQLRLVNNELTSSYNEINAELEMLKQREGRAANSNRDLMVRIDALKADVIEYEERYELCKRENAETLKQLEKLTADFDRLRKGIDETKYRAEKSDNAMAGEVEKLRAALDSSKEDRDILRGDVAKFKGSIDSIDSELQLLRDANTRLTEENVTLSGQLDEYGGSMTKVIERSENDMKALREELEHVEQMLKEKEMELEAREQQMNEMMEELRKKNMELMDQRRTGDSMEGNEKEGEEKGGESRVVVQLREALCANTEITEENERLRQEKDDLEKEISMRQSCIDEMIQQSSVLQAAQQQAAHTVHTLRKEISDKEKELREAEVRTVHDKESISLLETELDIVKTRITEAVVVKGAEEGEEEEKRRKEIEEWKKRVDEGEKRDEERRREIDEMKTRMEEAERRREETECGLSSLASPDRVNSLEAEVNQLKTIAMQKHEESLAYYEQLQTWTAEMHGLGSLVGKSEEQWDEQRKETERREKMERELSRLKEHLVMVEEQSVIEAREAEERETRLLNKVRVLEASQSATLTNAEETTQSSQARILALELSLRAAESDARGSRERAERSEKEREETARALESLQGVVRDLASEHDRDSAHQAHQSMQLREQLKNAESSMVSLRGDIERLSLDRQAAEDGVAMAREMVEKKQRVVEELEIRLEEAHSAVSAKATSSASQYRIDDSTLRQLFLSYFLSPIDRRADIAILLASILEYPPEEMEKVKTAINSSIGKGSTKAMGGSSITEQFIRFLETESESARTAPQLPVNTQRSVMRGESIHNPSQSTESSSSLLRDIFKPIDIRPSAPTVPLPTVPQPQSLTAADSTTNPGQ</sequence>
<evidence type="ECO:0000313" key="7">
    <source>
        <dbReference type="Proteomes" id="UP001432027"/>
    </source>
</evidence>
<comment type="subcellular location">
    <subcellularLocation>
        <location evidence="1">Golgi apparatus</location>
    </subcellularLocation>
</comment>
<evidence type="ECO:0000313" key="6">
    <source>
        <dbReference type="EMBL" id="GMS89374.1"/>
    </source>
</evidence>
<protein>
    <recommendedName>
        <fullName evidence="8">GRIP domain-containing protein</fullName>
    </recommendedName>
</protein>
<dbReference type="PANTHER" id="PTHR18921:SF2">
    <property type="entry name" value="THYROID RECEPTOR-INTERACTING PROTEIN 11"/>
    <property type="match status" value="1"/>
</dbReference>
<dbReference type="Proteomes" id="UP001432027">
    <property type="component" value="Unassembled WGS sequence"/>
</dbReference>
<evidence type="ECO:0000256" key="2">
    <source>
        <dbReference type="ARBA" id="ARBA00023034"/>
    </source>
</evidence>
<dbReference type="GO" id="GO:0006888">
    <property type="term" value="P:endoplasmic reticulum to Golgi vesicle-mediated transport"/>
    <property type="evidence" value="ECO:0007669"/>
    <property type="project" value="TreeGrafter"/>
</dbReference>
<feature type="coiled-coil region" evidence="4">
    <location>
        <begin position="522"/>
        <end position="598"/>
    </location>
</feature>
<keyword evidence="7" id="KW-1185">Reference proteome</keyword>
<feature type="region of interest" description="Disordered" evidence="5">
    <location>
        <begin position="1025"/>
        <end position="1101"/>
    </location>
</feature>
<proteinExistence type="predicted"/>
<name>A0AAV5T294_9BILA</name>
<dbReference type="GO" id="GO:0005794">
    <property type="term" value="C:Golgi apparatus"/>
    <property type="evidence" value="ECO:0007669"/>
    <property type="project" value="UniProtKB-SubCell"/>
</dbReference>
<feature type="compositionally biased region" description="Basic and acidic residues" evidence="5">
    <location>
        <begin position="495"/>
        <end position="515"/>
    </location>
</feature>
<keyword evidence="3 4" id="KW-0175">Coiled coil</keyword>
<organism evidence="6 7">
    <name type="scientific">Pristionchus entomophagus</name>
    <dbReference type="NCBI Taxonomy" id="358040"/>
    <lineage>
        <taxon>Eukaryota</taxon>
        <taxon>Metazoa</taxon>
        <taxon>Ecdysozoa</taxon>
        <taxon>Nematoda</taxon>
        <taxon>Chromadorea</taxon>
        <taxon>Rhabditida</taxon>
        <taxon>Rhabditina</taxon>
        <taxon>Diplogasteromorpha</taxon>
        <taxon>Diplogasteroidea</taxon>
        <taxon>Neodiplogasteridae</taxon>
        <taxon>Pristionchus</taxon>
    </lineage>
</organism>
<keyword evidence="2" id="KW-0333">Golgi apparatus</keyword>
<dbReference type="GO" id="GO:0007030">
    <property type="term" value="P:Golgi organization"/>
    <property type="evidence" value="ECO:0007669"/>
    <property type="project" value="TreeGrafter"/>
</dbReference>
<feature type="coiled-coil region" evidence="4">
    <location>
        <begin position="635"/>
        <end position="713"/>
    </location>
</feature>
<gene>
    <name evidence="6" type="ORF">PENTCL1PPCAC_11549</name>
</gene>
<feature type="region of interest" description="Disordered" evidence="5">
    <location>
        <begin position="736"/>
        <end position="755"/>
    </location>
</feature>
<feature type="compositionally biased region" description="Polar residues" evidence="5">
    <location>
        <begin position="1091"/>
        <end position="1101"/>
    </location>
</feature>
<feature type="coiled-coil region" evidence="4">
    <location>
        <begin position="823"/>
        <end position="938"/>
    </location>
</feature>
<dbReference type="GO" id="GO:0031267">
    <property type="term" value="F:small GTPase binding"/>
    <property type="evidence" value="ECO:0007669"/>
    <property type="project" value="TreeGrafter"/>
</dbReference>
<accession>A0AAV5T294</accession>
<evidence type="ECO:0000256" key="5">
    <source>
        <dbReference type="SAM" id="MobiDB-lite"/>
    </source>
</evidence>
<dbReference type="EMBL" id="BTSX01000003">
    <property type="protein sequence ID" value="GMS89374.1"/>
    <property type="molecule type" value="Genomic_DNA"/>
</dbReference>
<evidence type="ECO:0000256" key="4">
    <source>
        <dbReference type="SAM" id="Coils"/>
    </source>
</evidence>
<evidence type="ECO:0000256" key="1">
    <source>
        <dbReference type="ARBA" id="ARBA00004555"/>
    </source>
</evidence>
<feature type="coiled-coil region" evidence="4">
    <location>
        <begin position="168"/>
        <end position="350"/>
    </location>
</feature>
<comment type="caution">
    <text evidence="6">The sequence shown here is derived from an EMBL/GenBank/DDBJ whole genome shotgun (WGS) entry which is preliminary data.</text>
</comment>
<reference evidence="6" key="1">
    <citation type="submission" date="2023-10" db="EMBL/GenBank/DDBJ databases">
        <title>Genome assembly of Pristionchus species.</title>
        <authorList>
            <person name="Yoshida K."/>
            <person name="Sommer R.J."/>
        </authorList>
    </citation>
    <scope>NUCLEOTIDE SEQUENCE</scope>
    <source>
        <strain evidence="6">RS0144</strain>
    </source>
</reference>
<evidence type="ECO:0008006" key="8">
    <source>
        <dbReference type="Google" id="ProtNLM"/>
    </source>
</evidence>
<feature type="compositionally biased region" description="Basic and acidic residues" evidence="5">
    <location>
        <begin position="737"/>
        <end position="755"/>
    </location>
</feature>
<dbReference type="PANTHER" id="PTHR18921">
    <property type="entry name" value="MYOSIN HEAVY CHAIN - RELATED"/>
    <property type="match status" value="1"/>
</dbReference>
<dbReference type="AlphaFoldDB" id="A0AAV5T294"/>
<feature type="coiled-coil region" evidence="4">
    <location>
        <begin position="23"/>
        <end position="71"/>
    </location>
</feature>
<dbReference type="Gene3D" id="1.10.287.1490">
    <property type="match status" value="1"/>
</dbReference>
<evidence type="ECO:0000256" key="3">
    <source>
        <dbReference type="ARBA" id="ARBA00023054"/>
    </source>
</evidence>